<dbReference type="PANTHER" id="PTHR21087">
    <property type="entry name" value="SHIKIMATE KINASE"/>
    <property type="match status" value="1"/>
</dbReference>
<comment type="cofactor">
    <cofactor evidence="7">
        <name>Mg(2+)</name>
        <dbReference type="ChEBI" id="CHEBI:18420"/>
    </cofactor>
    <text evidence="7">Binds 1 Mg(2+) ion per subunit.</text>
</comment>
<comment type="similarity">
    <text evidence="7">Belongs to the shikimate kinase family.</text>
</comment>
<dbReference type="Pfam" id="PF01202">
    <property type="entry name" value="SKI"/>
    <property type="match status" value="1"/>
</dbReference>
<evidence type="ECO:0000256" key="4">
    <source>
        <dbReference type="ARBA" id="ARBA00022777"/>
    </source>
</evidence>
<dbReference type="EMBL" id="CP070499">
    <property type="protein sequence ID" value="QSB12740.1"/>
    <property type="molecule type" value="Genomic_DNA"/>
</dbReference>
<dbReference type="HAMAP" id="MF_00109">
    <property type="entry name" value="Shikimate_kinase"/>
    <property type="match status" value="1"/>
</dbReference>
<reference evidence="8" key="1">
    <citation type="submission" date="2021-02" db="EMBL/GenBank/DDBJ databases">
        <title>Natrosporangium hydrolyticum gen. nov., sp. nov, a haloalkaliphilic actinobacterium from a soda solonchak soil.</title>
        <authorList>
            <person name="Sorokin D.Y."/>
            <person name="Khijniak T.V."/>
            <person name="Zakharycheva A.P."/>
            <person name="Boueva O.V."/>
            <person name="Ariskina E.V."/>
            <person name="Hahnke R.L."/>
            <person name="Bunk B."/>
            <person name="Sproer C."/>
            <person name="Schumann P."/>
            <person name="Evtushenko L.I."/>
            <person name="Kublanov I.V."/>
        </authorList>
    </citation>
    <scope>NUCLEOTIDE SEQUENCE</scope>
    <source>
        <strain evidence="8">DSM 106523</strain>
    </source>
</reference>
<feature type="binding site" evidence="7">
    <location>
        <position position="25"/>
    </location>
    <ligand>
        <name>Mg(2+)</name>
        <dbReference type="ChEBI" id="CHEBI:18420"/>
    </ligand>
</feature>
<dbReference type="Gene3D" id="3.40.50.300">
    <property type="entry name" value="P-loop containing nucleotide triphosphate hydrolases"/>
    <property type="match status" value="1"/>
</dbReference>
<proteinExistence type="inferred from homology"/>
<evidence type="ECO:0000256" key="5">
    <source>
        <dbReference type="ARBA" id="ARBA00022840"/>
    </source>
</evidence>
<feature type="binding site" evidence="7">
    <location>
        <position position="162"/>
    </location>
    <ligand>
        <name>ATP</name>
        <dbReference type="ChEBI" id="CHEBI:30616"/>
    </ligand>
</feature>
<evidence type="ECO:0000256" key="2">
    <source>
        <dbReference type="ARBA" id="ARBA00022679"/>
    </source>
</evidence>
<dbReference type="GO" id="GO:0005829">
    <property type="term" value="C:cytosol"/>
    <property type="evidence" value="ECO:0007669"/>
    <property type="project" value="TreeGrafter"/>
</dbReference>
<feature type="binding site" evidence="7">
    <location>
        <position position="43"/>
    </location>
    <ligand>
        <name>substrate</name>
    </ligand>
</feature>
<keyword evidence="6 7" id="KW-0057">Aromatic amino acid biosynthesis</keyword>
<dbReference type="UniPathway" id="UPA00053">
    <property type="reaction ID" value="UER00088"/>
</dbReference>
<evidence type="ECO:0000256" key="6">
    <source>
        <dbReference type="ARBA" id="ARBA00023141"/>
    </source>
</evidence>
<comment type="caution">
    <text evidence="7">Lacks conserved residue(s) required for the propagation of feature annotation.</text>
</comment>
<dbReference type="InterPro" id="IPR031322">
    <property type="entry name" value="Shikimate/glucono_kinase"/>
</dbReference>
<comment type="pathway">
    <text evidence="7">Metabolic intermediate biosynthesis; chorismate biosynthesis; chorismate from D-erythrose 4-phosphate and phosphoenolpyruvate: step 5/7.</text>
</comment>
<evidence type="ECO:0000256" key="1">
    <source>
        <dbReference type="ARBA" id="ARBA00022605"/>
    </source>
</evidence>
<feature type="binding site" evidence="7">
    <location>
        <position position="129"/>
    </location>
    <ligand>
        <name>ATP</name>
        <dbReference type="ChEBI" id="CHEBI:30616"/>
    </ligand>
</feature>
<sequence length="196" mass="20798">MDALSNLGEDDQPVVVVGLMGSGKTTVGSRVAAALRRPFRDSDADLLEWFGDSAAEQYATLGQPALHSREAAHLRDALAAAPPPVVAAAASVVDDAACRAALADAFVVWLYAPPEVLAERMDPRDHRPRYDADPLVMLRRQHQQRESRFREVADLVVDVAAQTPSETIETVLAAVTGSAGEVSGSSAAAEEADGRR</sequence>
<evidence type="ECO:0000256" key="3">
    <source>
        <dbReference type="ARBA" id="ARBA00022741"/>
    </source>
</evidence>
<comment type="subcellular location">
    <subcellularLocation>
        <location evidence="7">Cytoplasm</location>
    </subcellularLocation>
</comment>
<comment type="catalytic activity">
    <reaction evidence="7">
        <text>shikimate + ATP = 3-phosphoshikimate + ADP + H(+)</text>
        <dbReference type="Rhea" id="RHEA:13121"/>
        <dbReference type="ChEBI" id="CHEBI:15378"/>
        <dbReference type="ChEBI" id="CHEBI:30616"/>
        <dbReference type="ChEBI" id="CHEBI:36208"/>
        <dbReference type="ChEBI" id="CHEBI:145989"/>
        <dbReference type="ChEBI" id="CHEBI:456216"/>
        <dbReference type="EC" id="2.7.1.71"/>
    </reaction>
</comment>
<protein>
    <recommendedName>
        <fullName evidence="7">Shikimate kinase</fullName>
        <shortName evidence="7">SK</shortName>
        <ecNumber evidence="7">2.7.1.71</ecNumber>
    </recommendedName>
</protein>
<keyword evidence="1 7" id="KW-0028">Amino-acid biosynthesis</keyword>
<dbReference type="GO" id="GO:0009073">
    <property type="term" value="P:aromatic amino acid family biosynthetic process"/>
    <property type="evidence" value="ECO:0007669"/>
    <property type="project" value="UniProtKB-KW"/>
</dbReference>
<dbReference type="KEGG" id="nhy:JQS43_13655"/>
<gene>
    <name evidence="7" type="primary">aroK</name>
    <name evidence="8" type="ORF">JQS43_13655</name>
</gene>
<dbReference type="AlphaFoldDB" id="A0A895YEU1"/>
<evidence type="ECO:0000313" key="8">
    <source>
        <dbReference type="EMBL" id="QSB12740.1"/>
    </source>
</evidence>
<dbReference type="GO" id="GO:0000287">
    <property type="term" value="F:magnesium ion binding"/>
    <property type="evidence" value="ECO:0007669"/>
    <property type="project" value="UniProtKB-UniRule"/>
</dbReference>
<keyword evidence="4 7" id="KW-0418">Kinase</keyword>
<keyword evidence="5 7" id="KW-0067">ATP-binding</keyword>
<keyword evidence="9" id="KW-1185">Reference proteome</keyword>
<name>A0A895YEU1_9ACTN</name>
<feature type="binding site" evidence="7">
    <location>
        <begin position="21"/>
        <end position="26"/>
    </location>
    <ligand>
        <name>ATP</name>
        <dbReference type="ChEBI" id="CHEBI:30616"/>
    </ligand>
</feature>
<comment type="subunit">
    <text evidence="7">Monomer.</text>
</comment>
<dbReference type="GO" id="GO:0004765">
    <property type="term" value="F:shikimate kinase activity"/>
    <property type="evidence" value="ECO:0007669"/>
    <property type="project" value="UniProtKB-UniRule"/>
</dbReference>
<evidence type="ECO:0000256" key="7">
    <source>
        <dbReference type="HAMAP-Rule" id="MF_00109"/>
    </source>
</evidence>
<dbReference type="GO" id="GO:0005524">
    <property type="term" value="F:ATP binding"/>
    <property type="evidence" value="ECO:0007669"/>
    <property type="project" value="UniProtKB-UniRule"/>
</dbReference>
<dbReference type="EC" id="2.7.1.71" evidence="7"/>
<keyword evidence="7" id="KW-0963">Cytoplasm</keyword>
<comment type="function">
    <text evidence="7">Catalyzes the specific phosphorylation of the 3-hydroxyl group of shikimic acid using ATP as a cosubstrate.</text>
</comment>
<dbReference type="RefSeq" id="WP_239674782.1">
    <property type="nucleotide sequence ID" value="NZ_CP070499.1"/>
</dbReference>
<keyword evidence="3 7" id="KW-0547">Nucleotide-binding</keyword>
<dbReference type="PRINTS" id="PR01100">
    <property type="entry name" value="SHIKIMTKNASE"/>
</dbReference>
<dbReference type="PANTHER" id="PTHR21087:SF16">
    <property type="entry name" value="SHIKIMATE KINASE 1, CHLOROPLASTIC"/>
    <property type="match status" value="1"/>
</dbReference>
<dbReference type="InterPro" id="IPR000623">
    <property type="entry name" value="Shikimate_kinase/TSH1"/>
</dbReference>
<evidence type="ECO:0000313" key="9">
    <source>
        <dbReference type="Proteomes" id="UP000662857"/>
    </source>
</evidence>
<dbReference type="GO" id="GO:0009423">
    <property type="term" value="P:chorismate biosynthetic process"/>
    <property type="evidence" value="ECO:0007669"/>
    <property type="project" value="UniProtKB-UniRule"/>
</dbReference>
<dbReference type="InterPro" id="IPR027417">
    <property type="entry name" value="P-loop_NTPase"/>
</dbReference>
<dbReference type="SUPFAM" id="SSF52540">
    <property type="entry name" value="P-loop containing nucleoside triphosphate hydrolases"/>
    <property type="match status" value="1"/>
</dbReference>
<feature type="binding site" evidence="7">
    <location>
        <position position="145"/>
    </location>
    <ligand>
        <name>substrate</name>
    </ligand>
</feature>
<dbReference type="GO" id="GO:0008652">
    <property type="term" value="P:amino acid biosynthetic process"/>
    <property type="evidence" value="ECO:0007669"/>
    <property type="project" value="UniProtKB-KW"/>
</dbReference>
<keyword evidence="7" id="KW-0479">Metal-binding</keyword>
<keyword evidence="2 7" id="KW-0808">Transferase</keyword>
<accession>A0A895YEU1</accession>
<keyword evidence="7" id="KW-0460">Magnesium</keyword>
<dbReference type="Proteomes" id="UP000662857">
    <property type="component" value="Chromosome"/>
</dbReference>
<organism evidence="8 9">
    <name type="scientific">Natronosporangium hydrolyticum</name>
    <dbReference type="NCBI Taxonomy" id="2811111"/>
    <lineage>
        <taxon>Bacteria</taxon>
        <taxon>Bacillati</taxon>
        <taxon>Actinomycetota</taxon>
        <taxon>Actinomycetes</taxon>
        <taxon>Micromonosporales</taxon>
        <taxon>Micromonosporaceae</taxon>
        <taxon>Natronosporangium</taxon>
    </lineage>
</organism>